<keyword evidence="2" id="KW-0732">Signal</keyword>
<evidence type="ECO:0000256" key="1">
    <source>
        <dbReference type="SAM" id="MobiDB-lite"/>
    </source>
</evidence>
<sequence length="102" mass="11484">MKFSQFFVLFFAIFFISLTLAAAIPALDIEELDDRYQQEHQLQLPPTTPTSEEETGEDMFTEMEMLDNLSNAQRMARGLPLRKPGHLFNARLGPRAPAPSGA</sequence>
<dbReference type="GeneID" id="87955734"/>
<accession>A0ABZ1CZ91</accession>
<proteinExistence type="predicted"/>
<dbReference type="EMBL" id="CP141884">
    <property type="protein sequence ID" value="WRT66644.1"/>
    <property type="molecule type" value="Genomic_DNA"/>
</dbReference>
<feature type="chain" id="PRO_5046174029" evidence="2">
    <location>
        <begin position="22"/>
        <end position="102"/>
    </location>
</feature>
<keyword evidence="4" id="KW-1185">Reference proteome</keyword>
<evidence type="ECO:0000313" key="3">
    <source>
        <dbReference type="EMBL" id="WRT66644.1"/>
    </source>
</evidence>
<reference evidence="3 4" key="1">
    <citation type="submission" date="2024-01" db="EMBL/GenBank/DDBJ databases">
        <title>Comparative genomics of Cryptococcus and Kwoniella reveals pathogenesis evolution and contrasting modes of karyotype evolution via chromosome fusion or intercentromeric recombination.</title>
        <authorList>
            <person name="Coelho M.A."/>
            <person name="David-Palma M."/>
            <person name="Shea T."/>
            <person name="Bowers K."/>
            <person name="McGinley-Smith S."/>
            <person name="Mohammad A.W."/>
            <person name="Gnirke A."/>
            <person name="Yurkov A.M."/>
            <person name="Nowrousian M."/>
            <person name="Sun S."/>
            <person name="Cuomo C.A."/>
            <person name="Heitman J."/>
        </authorList>
    </citation>
    <scope>NUCLEOTIDE SEQUENCE [LARGE SCALE GENOMIC DNA]</scope>
    <source>
        <strain evidence="3">CBS 11374</strain>
    </source>
</reference>
<protein>
    <submittedName>
        <fullName evidence="3">Uncharacterized protein</fullName>
    </submittedName>
</protein>
<feature type="signal peptide" evidence="2">
    <location>
        <begin position="1"/>
        <end position="21"/>
    </location>
</feature>
<evidence type="ECO:0000256" key="2">
    <source>
        <dbReference type="SAM" id="SignalP"/>
    </source>
</evidence>
<gene>
    <name evidence="3" type="ORF">IL334_003603</name>
</gene>
<evidence type="ECO:0000313" key="4">
    <source>
        <dbReference type="Proteomes" id="UP001329825"/>
    </source>
</evidence>
<dbReference type="RefSeq" id="XP_062791384.1">
    <property type="nucleotide sequence ID" value="XM_062935333.1"/>
</dbReference>
<feature type="region of interest" description="Disordered" evidence="1">
    <location>
        <begin position="36"/>
        <end position="57"/>
    </location>
</feature>
<dbReference type="Proteomes" id="UP001329825">
    <property type="component" value="Chromosome 4"/>
</dbReference>
<name>A0ABZ1CZ91_9TREE</name>
<organism evidence="3 4">
    <name type="scientific">Kwoniella shivajii</name>
    <dbReference type="NCBI Taxonomy" id="564305"/>
    <lineage>
        <taxon>Eukaryota</taxon>
        <taxon>Fungi</taxon>
        <taxon>Dikarya</taxon>
        <taxon>Basidiomycota</taxon>
        <taxon>Agaricomycotina</taxon>
        <taxon>Tremellomycetes</taxon>
        <taxon>Tremellales</taxon>
        <taxon>Cryptococcaceae</taxon>
        <taxon>Kwoniella</taxon>
    </lineage>
</organism>